<evidence type="ECO:0000256" key="5">
    <source>
        <dbReference type="ARBA" id="ARBA00023136"/>
    </source>
</evidence>
<accession>A0A0W1R665</accession>
<comment type="caution">
    <text evidence="7">The sequence shown here is derived from an EMBL/GenBank/DDBJ whole genome shotgun (WGS) entry which is preliminary data.</text>
</comment>
<evidence type="ECO:0000256" key="3">
    <source>
        <dbReference type="ARBA" id="ARBA00022692"/>
    </source>
</evidence>
<gene>
    <name evidence="7" type="ORF">AUR64_14345</name>
</gene>
<sequence>MGRLAGTLEFTMTVIRVAYKKEIKYPAGALAYYAFVSFVPLLVLVFALVGEELAIEIYTVTPQFLTVEAQRLVYGAMTAVSGRTWAGVFALGILAWGGANVLTSSRA</sequence>
<evidence type="ECO:0000256" key="6">
    <source>
        <dbReference type="SAM" id="Phobius"/>
    </source>
</evidence>
<feature type="transmembrane region" description="Helical" evidence="6">
    <location>
        <begin position="30"/>
        <end position="49"/>
    </location>
</feature>
<keyword evidence="3 6" id="KW-0812">Transmembrane</keyword>
<keyword evidence="4 6" id="KW-1133">Transmembrane helix</keyword>
<dbReference type="RefSeq" id="WP_058582134.1">
    <property type="nucleotide sequence ID" value="NZ_LOPU01000029.1"/>
</dbReference>
<dbReference type="EMBL" id="LOPU01000029">
    <property type="protein sequence ID" value="KTG08982.1"/>
    <property type="molecule type" value="Genomic_DNA"/>
</dbReference>
<dbReference type="Proteomes" id="UP000054387">
    <property type="component" value="Unassembled WGS sequence"/>
</dbReference>
<proteinExistence type="predicted"/>
<evidence type="ECO:0000256" key="2">
    <source>
        <dbReference type="ARBA" id="ARBA00022475"/>
    </source>
</evidence>
<feature type="transmembrane region" description="Helical" evidence="6">
    <location>
        <begin position="84"/>
        <end position="103"/>
    </location>
</feature>
<protein>
    <submittedName>
        <fullName evidence="7">Uncharacterized protein</fullName>
    </submittedName>
</protein>
<dbReference type="STRING" id="1514971.AUR64_14345"/>
<evidence type="ECO:0000313" key="8">
    <source>
        <dbReference type="Proteomes" id="UP000054387"/>
    </source>
</evidence>
<dbReference type="OrthoDB" id="202693at2157"/>
<organism evidence="7 8">
    <name type="scientific">Haloprofundus marisrubri</name>
    <dbReference type="NCBI Taxonomy" id="1514971"/>
    <lineage>
        <taxon>Archaea</taxon>
        <taxon>Methanobacteriati</taxon>
        <taxon>Methanobacteriota</taxon>
        <taxon>Stenosarchaea group</taxon>
        <taxon>Halobacteria</taxon>
        <taxon>Halobacteriales</taxon>
        <taxon>Haloferacaceae</taxon>
        <taxon>Haloprofundus</taxon>
    </lineage>
</organism>
<comment type="subcellular location">
    <subcellularLocation>
        <location evidence="1">Cell membrane</location>
        <topology evidence="1">Multi-pass membrane protein</topology>
    </subcellularLocation>
</comment>
<dbReference type="Pfam" id="PF03631">
    <property type="entry name" value="Virul_fac_BrkB"/>
    <property type="match status" value="1"/>
</dbReference>
<evidence type="ECO:0000256" key="4">
    <source>
        <dbReference type="ARBA" id="ARBA00022989"/>
    </source>
</evidence>
<keyword evidence="8" id="KW-1185">Reference proteome</keyword>
<name>A0A0W1R665_9EURY</name>
<keyword evidence="2" id="KW-1003">Cell membrane</keyword>
<dbReference type="GO" id="GO:0005886">
    <property type="term" value="C:plasma membrane"/>
    <property type="evidence" value="ECO:0007669"/>
    <property type="project" value="UniProtKB-SubCell"/>
</dbReference>
<evidence type="ECO:0000313" key="7">
    <source>
        <dbReference type="EMBL" id="KTG08982.1"/>
    </source>
</evidence>
<keyword evidence="5 6" id="KW-0472">Membrane</keyword>
<dbReference type="AlphaFoldDB" id="A0A0W1R665"/>
<evidence type="ECO:0000256" key="1">
    <source>
        <dbReference type="ARBA" id="ARBA00004651"/>
    </source>
</evidence>
<dbReference type="InterPro" id="IPR017039">
    <property type="entry name" value="Virul_fac_BrkB"/>
</dbReference>
<reference evidence="7 8" key="1">
    <citation type="submission" date="2015-12" db="EMBL/GenBank/DDBJ databases">
        <title>Haloprofundus marisrubri gen. nov., sp. nov., an extremely halophilic archaeon isolated from the Discovery deep brine-seawater interface in the Red Sea.</title>
        <authorList>
            <person name="Zhang G."/>
            <person name="Stingl U."/>
            <person name="Rashid M."/>
        </authorList>
    </citation>
    <scope>NUCLEOTIDE SEQUENCE [LARGE SCALE GENOMIC DNA]</scope>
    <source>
        <strain evidence="7 8">SB9</strain>
    </source>
</reference>